<evidence type="ECO:0000313" key="2">
    <source>
        <dbReference type="Proteomes" id="UP000324222"/>
    </source>
</evidence>
<comment type="caution">
    <text evidence="1">The sequence shown here is derived from an EMBL/GenBank/DDBJ whole genome shotgun (WGS) entry which is preliminary data.</text>
</comment>
<keyword evidence="2" id="KW-1185">Reference proteome</keyword>
<dbReference type="AlphaFoldDB" id="A0A5B7ERM6"/>
<organism evidence="1 2">
    <name type="scientific">Portunus trituberculatus</name>
    <name type="common">Swimming crab</name>
    <name type="synonym">Neptunus trituberculatus</name>
    <dbReference type="NCBI Taxonomy" id="210409"/>
    <lineage>
        <taxon>Eukaryota</taxon>
        <taxon>Metazoa</taxon>
        <taxon>Ecdysozoa</taxon>
        <taxon>Arthropoda</taxon>
        <taxon>Crustacea</taxon>
        <taxon>Multicrustacea</taxon>
        <taxon>Malacostraca</taxon>
        <taxon>Eumalacostraca</taxon>
        <taxon>Eucarida</taxon>
        <taxon>Decapoda</taxon>
        <taxon>Pleocyemata</taxon>
        <taxon>Brachyura</taxon>
        <taxon>Eubrachyura</taxon>
        <taxon>Portunoidea</taxon>
        <taxon>Portunidae</taxon>
        <taxon>Portuninae</taxon>
        <taxon>Portunus</taxon>
    </lineage>
</organism>
<dbReference type="OrthoDB" id="5841748at2759"/>
<dbReference type="Proteomes" id="UP000324222">
    <property type="component" value="Unassembled WGS sequence"/>
</dbReference>
<accession>A0A5B7ERM6</accession>
<sequence>MRCGKTVPASSPAPCRDDEIVLFAPYDAAAIVVSVKNGSGHVVWESQGRQPPLWPGEDHPGVLPSFNAYSAPGLVQVR</sequence>
<evidence type="ECO:0000313" key="1">
    <source>
        <dbReference type="EMBL" id="MPC35907.1"/>
    </source>
</evidence>
<proteinExistence type="predicted"/>
<protein>
    <submittedName>
        <fullName evidence="1">Uncharacterized protein</fullName>
    </submittedName>
</protein>
<reference evidence="1 2" key="1">
    <citation type="submission" date="2019-05" db="EMBL/GenBank/DDBJ databases">
        <title>Another draft genome of Portunus trituberculatus and its Hox gene families provides insights of decapod evolution.</title>
        <authorList>
            <person name="Jeong J.-H."/>
            <person name="Song I."/>
            <person name="Kim S."/>
            <person name="Choi T."/>
            <person name="Kim D."/>
            <person name="Ryu S."/>
            <person name="Kim W."/>
        </authorList>
    </citation>
    <scope>NUCLEOTIDE SEQUENCE [LARGE SCALE GENOMIC DNA]</scope>
    <source>
        <tissue evidence="1">Muscle</tissue>
    </source>
</reference>
<dbReference type="EMBL" id="VSRR010003376">
    <property type="protein sequence ID" value="MPC35907.1"/>
    <property type="molecule type" value="Genomic_DNA"/>
</dbReference>
<name>A0A5B7ERM6_PORTR</name>
<gene>
    <name evidence="1" type="ORF">E2C01_029344</name>
</gene>